<dbReference type="InterPro" id="IPR000668">
    <property type="entry name" value="Peptidase_C1A_C"/>
</dbReference>
<dbReference type="PROSITE" id="PS00639">
    <property type="entry name" value="THIOL_PROTEASE_HIS"/>
    <property type="match status" value="1"/>
</dbReference>
<feature type="domain" description="Peptidase C1A papain C-terminal" evidence="7">
    <location>
        <begin position="67"/>
        <end position="208"/>
    </location>
</feature>
<dbReference type="SUPFAM" id="SSF54001">
    <property type="entry name" value="Cysteine proteinases"/>
    <property type="match status" value="2"/>
</dbReference>
<dbReference type="SMART" id="SM00645">
    <property type="entry name" value="Pept_C1"/>
    <property type="match status" value="2"/>
</dbReference>
<evidence type="ECO:0000256" key="6">
    <source>
        <dbReference type="ARBA" id="ARBA00023157"/>
    </source>
</evidence>
<evidence type="ECO:0000313" key="9">
    <source>
        <dbReference type="EMBL" id="KAK2843697.1"/>
    </source>
</evidence>
<comment type="caution">
    <text evidence="9">The sequence shown here is derived from an EMBL/GenBank/DDBJ whole genome shotgun (WGS) entry which is preliminary data.</text>
</comment>
<evidence type="ECO:0000256" key="3">
    <source>
        <dbReference type="ARBA" id="ARBA00022801"/>
    </source>
</evidence>
<sequence length="432" mass="48644">MTRKMVLVHNMLADQGIKSYRLGMNYFADMSNQEYRETVFKGCLRSFNRTKKHSAATYHQPAGGAVQQDIVDWRKKGYVTEVKDQMQCGSCWAFSATGSLEGQPFRKTGKLISLSEQQLSDNGGWINKAFDYIISNNGIDTEESYPYEDIVSKIYKSAVEEIQRKMIWMENHKLVLKHNMQANQGIKSFRLGMTYFADMQGHRLAGPTFLRGGAVLPKTVDWIKEGYVTEVKDQQECGSSWAFSATGSLEGQTRKKTGKLVSLRKQQLVDCSWKYGNFGCMGGLMNTAFEYIKENNRIYTEESYPYEGKDDNCRFNSGTVGATCNGYVNINSGDEKALQEAVAFIGPISVAIDAAHISFQLYKSGIYDEPDCSSTELDHGVLAVGYGRKQKKDYWLVKNSWGLDWGDKGYIKMSRNKNNQCGIATNASYPLV</sequence>
<accession>A0AA88MWK7</accession>
<dbReference type="GO" id="GO:0008234">
    <property type="term" value="F:cysteine-type peptidase activity"/>
    <property type="evidence" value="ECO:0007669"/>
    <property type="project" value="UniProtKB-KW"/>
</dbReference>
<evidence type="ECO:0000256" key="5">
    <source>
        <dbReference type="ARBA" id="ARBA00023145"/>
    </source>
</evidence>
<dbReference type="InterPro" id="IPR013201">
    <property type="entry name" value="Prot_inhib_I29"/>
</dbReference>
<keyword evidence="2" id="KW-0645">Protease</keyword>
<dbReference type="InterPro" id="IPR025660">
    <property type="entry name" value="Pept_his_AS"/>
</dbReference>
<protein>
    <recommendedName>
        <fullName evidence="11">Cathepsin L</fullName>
    </recommendedName>
</protein>
<keyword evidence="4" id="KW-0788">Thiol protease</keyword>
<dbReference type="Pfam" id="PF08246">
    <property type="entry name" value="Inhibitor_I29"/>
    <property type="match status" value="1"/>
</dbReference>
<dbReference type="InterPro" id="IPR038765">
    <property type="entry name" value="Papain-like_cys_pep_sf"/>
</dbReference>
<dbReference type="SMART" id="SM00848">
    <property type="entry name" value="Inhibitor_I29"/>
    <property type="match status" value="2"/>
</dbReference>
<keyword evidence="10" id="KW-1185">Reference proteome</keyword>
<feature type="domain" description="Peptidase C1A papain C-terminal" evidence="7">
    <location>
        <begin position="216"/>
        <end position="431"/>
    </location>
</feature>
<keyword evidence="3" id="KW-0378">Hydrolase</keyword>
<dbReference type="Pfam" id="PF00112">
    <property type="entry name" value="Peptidase_C1"/>
    <property type="match status" value="2"/>
</dbReference>
<evidence type="ECO:0000259" key="8">
    <source>
        <dbReference type="SMART" id="SM00848"/>
    </source>
</evidence>
<dbReference type="GO" id="GO:0006508">
    <property type="term" value="P:proteolysis"/>
    <property type="evidence" value="ECO:0007669"/>
    <property type="project" value="UniProtKB-KW"/>
</dbReference>
<name>A0AA88MWK7_TACVA</name>
<evidence type="ECO:0000256" key="4">
    <source>
        <dbReference type="ARBA" id="ARBA00022807"/>
    </source>
</evidence>
<dbReference type="PANTHER" id="PTHR12411">
    <property type="entry name" value="CYSTEINE PROTEASE FAMILY C1-RELATED"/>
    <property type="match status" value="1"/>
</dbReference>
<reference evidence="9" key="1">
    <citation type="submission" date="2023-08" db="EMBL/GenBank/DDBJ databases">
        <title>Pelteobagrus vachellii genome.</title>
        <authorList>
            <person name="Liu H."/>
        </authorList>
    </citation>
    <scope>NUCLEOTIDE SEQUENCE</scope>
    <source>
        <strain evidence="9">PRFRI_2022a</strain>
        <tissue evidence="9">Muscle</tissue>
    </source>
</reference>
<keyword evidence="5" id="KW-0865">Zymogen</keyword>
<dbReference type="Proteomes" id="UP001187315">
    <property type="component" value="Unassembled WGS sequence"/>
</dbReference>
<dbReference type="InterPro" id="IPR013128">
    <property type="entry name" value="Peptidase_C1A"/>
</dbReference>
<dbReference type="PRINTS" id="PR00705">
    <property type="entry name" value="PAPAIN"/>
</dbReference>
<dbReference type="InterPro" id="IPR025661">
    <property type="entry name" value="Pept_asp_AS"/>
</dbReference>
<feature type="domain" description="Cathepsin propeptide inhibitor" evidence="8">
    <location>
        <begin position="1"/>
        <end position="35"/>
    </location>
</feature>
<comment type="similarity">
    <text evidence="1">Belongs to the peptidase C1 family.</text>
</comment>
<dbReference type="CDD" id="cd02248">
    <property type="entry name" value="Peptidase_C1A"/>
    <property type="match status" value="1"/>
</dbReference>
<evidence type="ECO:0000256" key="1">
    <source>
        <dbReference type="ARBA" id="ARBA00008455"/>
    </source>
</evidence>
<evidence type="ECO:0000256" key="2">
    <source>
        <dbReference type="ARBA" id="ARBA00022670"/>
    </source>
</evidence>
<dbReference type="Gene3D" id="3.90.70.10">
    <property type="entry name" value="Cysteine proteinases"/>
    <property type="match status" value="2"/>
</dbReference>
<dbReference type="PROSITE" id="PS00139">
    <property type="entry name" value="THIOL_PROTEASE_CYS"/>
    <property type="match status" value="1"/>
</dbReference>
<keyword evidence="6" id="KW-1015">Disulfide bond</keyword>
<dbReference type="FunFam" id="3.90.70.10:FF:000006">
    <property type="entry name" value="Cathepsin S"/>
    <property type="match status" value="1"/>
</dbReference>
<dbReference type="AlphaFoldDB" id="A0AA88MWK7"/>
<organism evidence="9 10">
    <name type="scientific">Tachysurus vachellii</name>
    <name type="common">Darkbarbel catfish</name>
    <name type="synonym">Pelteobagrus vachellii</name>
    <dbReference type="NCBI Taxonomy" id="175792"/>
    <lineage>
        <taxon>Eukaryota</taxon>
        <taxon>Metazoa</taxon>
        <taxon>Chordata</taxon>
        <taxon>Craniata</taxon>
        <taxon>Vertebrata</taxon>
        <taxon>Euteleostomi</taxon>
        <taxon>Actinopterygii</taxon>
        <taxon>Neopterygii</taxon>
        <taxon>Teleostei</taxon>
        <taxon>Ostariophysi</taxon>
        <taxon>Siluriformes</taxon>
        <taxon>Bagridae</taxon>
        <taxon>Tachysurus</taxon>
    </lineage>
</organism>
<evidence type="ECO:0008006" key="11">
    <source>
        <dbReference type="Google" id="ProtNLM"/>
    </source>
</evidence>
<feature type="domain" description="Cathepsin propeptide inhibitor" evidence="8">
    <location>
        <begin position="152"/>
        <end position="204"/>
    </location>
</feature>
<evidence type="ECO:0000313" key="10">
    <source>
        <dbReference type="Proteomes" id="UP001187315"/>
    </source>
</evidence>
<gene>
    <name evidence="9" type="ORF">Q7C36_011912</name>
</gene>
<dbReference type="PROSITE" id="PS00640">
    <property type="entry name" value="THIOL_PROTEASE_ASN"/>
    <property type="match status" value="1"/>
</dbReference>
<evidence type="ECO:0000259" key="7">
    <source>
        <dbReference type="SMART" id="SM00645"/>
    </source>
</evidence>
<dbReference type="InterPro" id="IPR000169">
    <property type="entry name" value="Pept_cys_AS"/>
</dbReference>
<dbReference type="InterPro" id="IPR039417">
    <property type="entry name" value="Peptidase_C1A_papain-like"/>
</dbReference>
<dbReference type="EMBL" id="JAVHJS010000011">
    <property type="protein sequence ID" value="KAK2843697.1"/>
    <property type="molecule type" value="Genomic_DNA"/>
</dbReference>
<proteinExistence type="inferred from homology"/>